<evidence type="ECO:0000256" key="1">
    <source>
        <dbReference type="SAM" id="Phobius"/>
    </source>
</evidence>
<gene>
    <name evidence="2" type="ORF">A2851_00825</name>
</gene>
<evidence type="ECO:0000313" key="3">
    <source>
        <dbReference type="Proteomes" id="UP000176863"/>
    </source>
</evidence>
<sequence length="371" mass="42003">MEPNTSSPKNTRLLLSVGALAVVAVAAALWWWQDAAPKAGTSYEDFIGNNSAFAQAEELRVAGNRSEAAALYQKALEGFTDIEDEGRIKLRLALVDPGTYAHKISLLKEVAADVRYSRITRAYAVFNMADLFYSTSDPEITKAIFSDEKYAKYKKSNDLTSYRRLAEYAASLYPIAFAELRIAQWHASHIERLLKQQTPDKAEIERSTAIIHERMEKADRDIARIAQQHDNYFVDIPRIFLLRAQIISKQERVGNTSFGTTEDAFRRALDAYVQYGKPGSDGYARFYYSSALQKKYGKERQKEIQTLLAPLYTGTVYENTPVMTYFKNERANLLGSKSLIIQVAGLDPDFKSMLRSLGWTEEDFVRRSTSS</sequence>
<name>A0A1F6CYG2_9BACT</name>
<comment type="caution">
    <text evidence="2">The sequence shown here is derived from an EMBL/GenBank/DDBJ whole genome shotgun (WGS) entry which is preliminary data.</text>
</comment>
<evidence type="ECO:0000313" key="2">
    <source>
        <dbReference type="EMBL" id="OGG54195.1"/>
    </source>
</evidence>
<keyword evidence="1" id="KW-0472">Membrane</keyword>
<accession>A0A1F6CYG2</accession>
<proteinExistence type="predicted"/>
<organism evidence="2 3">
    <name type="scientific">Candidatus Kaiserbacteria bacterium RIFCSPHIGHO2_01_FULL_53_29</name>
    <dbReference type="NCBI Taxonomy" id="1798480"/>
    <lineage>
        <taxon>Bacteria</taxon>
        <taxon>Candidatus Kaiseribacteriota</taxon>
    </lineage>
</organism>
<dbReference type="AlphaFoldDB" id="A0A1F6CYG2"/>
<reference evidence="2 3" key="1">
    <citation type="journal article" date="2016" name="Nat. Commun.">
        <title>Thousands of microbial genomes shed light on interconnected biogeochemical processes in an aquifer system.</title>
        <authorList>
            <person name="Anantharaman K."/>
            <person name="Brown C.T."/>
            <person name="Hug L.A."/>
            <person name="Sharon I."/>
            <person name="Castelle C.J."/>
            <person name="Probst A.J."/>
            <person name="Thomas B.C."/>
            <person name="Singh A."/>
            <person name="Wilkins M.J."/>
            <person name="Karaoz U."/>
            <person name="Brodie E.L."/>
            <person name="Williams K.H."/>
            <person name="Hubbard S.S."/>
            <person name="Banfield J.F."/>
        </authorList>
    </citation>
    <scope>NUCLEOTIDE SEQUENCE [LARGE SCALE GENOMIC DNA]</scope>
</reference>
<dbReference type="Proteomes" id="UP000176863">
    <property type="component" value="Unassembled WGS sequence"/>
</dbReference>
<dbReference type="STRING" id="1798480.A2851_00825"/>
<dbReference type="EMBL" id="MFKT01000001">
    <property type="protein sequence ID" value="OGG54195.1"/>
    <property type="molecule type" value="Genomic_DNA"/>
</dbReference>
<keyword evidence="1" id="KW-0812">Transmembrane</keyword>
<keyword evidence="1" id="KW-1133">Transmembrane helix</keyword>
<feature type="transmembrane region" description="Helical" evidence="1">
    <location>
        <begin position="12"/>
        <end position="32"/>
    </location>
</feature>
<protein>
    <submittedName>
        <fullName evidence="2">Uncharacterized protein</fullName>
    </submittedName>
</protein>